<dbReference type="Proteomes" id="UP000777784">
    <property type="component" value="Unassembled WGS sequence"/>
</dbReference>
<name>A0A948RR85_UNCEI</name>
<accession>A0A948RR85</accession>
<dbReference type="EMBL" id="JAHJDP010000011">
    <property type="protein sequence ID" value="MBU2689538.1"/>
    <property type="molecule type" value="Genomic_DNA"/>
</dbReference>
<gene>
    <name evidence="1" type="ORF">KJ970_01300</name>
</gene>
<dbReference type="AlphaFoldDB" id="A0A948RR85"/>
<reference evidence="1" key="1">
    <citation type="submission" date="2021-05" db="EMBL/GenBank/DDBJ databases">
        <title>Energy efficiency and biological interactions define the core microbiome of deep oligotrophic groundwater.</title>
        <authorList>
            <person name="Mehrshad M."/>
            <person name="Lopez-Fernandez M."/>
            <person name="Bell E."/>
            <person name="Bernier-Latmani R."/>
            <person name="Bertilsson S."/>
            <person name="Dopson M."/>
        </authorList>
    </citation>
    <scope>NUCLEOTIDE SEQUENCE</scope>
    <source>
        <strain evidence="1">Modern_marine.mb.64</strain>
    </source>
</reference>
<organism evidence="1 2">
    <name type="scientific">Eiseniibacteriota bacterium</name>
    <dbReference type="NCBI Taxonomy" id="2212470"/>
    <lineage>
        <taxon>Bacteria</taxon>
        <taxon>Candidatus Eiseniibacteriota</taxon>
    </lineage>
</organism>
<protein>
    <submittedName>
        <fullName evidence="1">Uncharacterized protein</fullName>
    </submittedName>
</protein>
<comment type="caution">
    <text evidence="1">The sequence shown here is derived from an EMBL/GenBank/DDBJ whole genome shotgun (WGS) entry which is preliminary data.</text>
</comment>
<evidence type="ECO:0000313" key="1">
    <source>
        <dbReference type="EMBL" id="MBU2689538.1"/>
    </source>
</evidence>
<proteinExistence type="predicted"/>
<sequence>MMHKNVGLLTSEPVDPFWHRIYERNAVAEASLFPMVTPADGDTIRPYFNAGCLVVRPERGLLQRWRDEFTLLYQDSILREMCAQDVKKRIFLHQTALTGAILNHLERGEIMEFSDRINYPIFFEQMFGAKKKFNNINDVITFRHESYFRDPDPDWENQLQGPPDKIAWMREHLFK</sequence>
<evidence type="ECO:0000313" key="2">
    <source>
        <dbReference type="Proteomes" id="UP000777784"/>
    </source>
</evidence>